<dbReference type="GeneID" id="20319479"/>
<feature type="region of interest" description="Disordered" evidence="1">
    <location>
        <begin position="338"/>
        <end position="360"/>
    </location>
</feature>
<dbReference type="Proteomes" id="UP000054324">
    <property type="component" value="Unassembled WGS sequence"/>
</dbReference>
<evidence type="ECO:0000256" key="1">
    <source>
        <dbReference type="SAM" id="MobiDB-lite"/>
    </source>
</evidence>
<dbReference type="CTD" id="20319479"/>
<evidence type="ECO:0000313" key="3">
    <source>
        <dbReference type="Proteomes" id="UP000054324"/>
    </source>
</evidence>
<gene>
    <name evidence="2" type="ORF">T265_05297</name>
</gene>
<evidence type="ECO:0000313" key="2">
    <source>
        <dbReference type="EMBL" id="KER27743.1"/>
    </source>
</evidence>
<dbReference type="PANTHER" id="PTHR47027:SF25">
    <property type="entry name" value="REVERSE TRANSCRIPTASE DOMAIN-CONTAINING PROTEIN"/>
    <property type="match status" value="1"/>
</dbReference>
<dbReference type="PANTHER" id="PTHR47027">
    <property type="entry name" value="REVERSE TRANSCRIPTASE DOMAIN-CONTAINING PROTEIN"/>
    <property type="match status" value="1"/>
</dbReference>
<dbReference type="OrthoDB" id="425014at2759"/>
<dbReference type="STRING" id="6198.A0A074ZK93"/>
<sequence>MAKCEKGYASGVRCCLSDFCDSTTRSMDIIEIARPDWCQKICNRRRRIPRRTQIPQTPNGIEPKESPRTLVDTESSGGGESFCYRKHPCLISTDTIDWPYDNNGSSLQYCGALRVIILTKLGRCAVRTSKDFQCLAVDVFGALPESDGNTGSVMLEYILKALYNRILKVVALMPEEAAYRKHTTAVVQSRLQAVSTIQDINKLEEAIDCGQIEEVIVQPLMWPVSGSPSRKTAVTSAAEFAGNGLHTSLPSHCLTASGSLPPFTWLGEKSPSRKSVDWHTQHVAKPTQPVQCDQFIYRGSTLHFAGVKRIPNREAELLRLFSIVCKATGSDPRRAMSSAYSMSVSGGPGSTSTPQALEAGSESSMIVSMTKLKRKGERGQPCRTPFDVVAQWLGWEPKDRKVRGFDPISEFRPLLSRLGQLQSTSVLEISLDGVAARHRKSASATPLTIQGEVLEVVERFTYLGSCISSDCSVTDEVNARICEARAAFANLRHLWRQNGLSLNLKGRVYQATVRAVLLYGCETWPIRAADLRRLQVFDNRCLRTITRLGWCQRIRNEVVRKRVFGCVTGTSIEECVQHQKLRWLGHVLRMPNHRLPKRVLFSMPNSEWRKQRGGQPMTWQRSMKEITKRLGAVGATRLPGWGPRDPRCAWLETLQDMAANRCQWRSCCQFLSRLPELLNKSWLYGSEALVLSTDVMLSLMMMMIWEIQLNPLQRRELTNRKLVACKPTSAFRLLLSKIWQPSNISARMLLVGGMAFMHRNGVTAER</sequence>
<dbReference type="KEGG" id="ovi:T265_05297"/>
<feature type="region of interest" description="Disordered" evidence="1">
    <location>
        <begin position="52"/>
        <end position="71"/>
    </location>
</feature>
<keyword evidence="3" id="KW-1185">Reference proteome</keyword>
<dbReference type="InterPro" id="IPR006806">
    <property type="entry name" value="NDUFA5"/>
</dbReference>
<dbReference type="AlphaFoldDB" id="A0A074ZK93"/>
<dbReference type="Pfam" id="PF04716">
    <property type="entry name" value="ETC_C1_NDUFA5"/>
    <property type="match status" value="1"/>
</dbReference>
<dbReference type="GO" id="GO:0022904">
    <property type="term" value="P:respiratory electron transport chain"/>
    <property type="evidence" value="ECO:0007669"/>
    <property type="project" value="InterPro"/>
</dbReference>
<dbReference type="EMBL" id="KL596716">
    <property type="protein sequence ID" value="KER27743.1"/>
    <property type="molecule type" value="Genomic_DNA"/>
</dbReference>
<protein>
    <submittedName>
        <fullName evidence="2">Uncharacterized protein</fullName>
    </submittedName>
</protein>
<accession>A0A074ZK93</accession>
<dbReference type="RefSeq" id="XP_009168536.1">
    <property type="nucleotide sequence ID" value="XM_009170272.1"/>
</dbReference>
<reference evidence="2 3" key="1">
    <citation type="submission" date="2013-11" db="EMBL/GenBank/DDBJ databases">
        <title>Opisthorchis viverrini - life in the bile duct.</title>
        <authorList>
            <person name="Young N.D."/>
            <person name="Nagarajan N."/>
            <person name="Lin S.J."/>
            <person name="Korhonen P.K."/>
            <person name="Jex A.R."/>
            <person name="Hall R.S."/>
            <person name="Safavi-Hemami H."/>
            <person name="Kaewkong W."/>
            <person name="Bertrand D."/>
            <person name="Gao S."/>
            <person name="Seet Q."/>
            <person name="Wongkham S."/>
            <person name="Teh B.T."/>
            <person name="Wongkham C."/>
            <person name="Intapan P.M."/>
            <person name="Maleewong W."/>
            <person name="Yang X."/>
            <person name="Hu M."/>
            <person name="Wang Z."/>
            <person name="Hofmann A."/>
            <person name="Sternberg P.W."/>
            <person name="Tan P."/>
            <person name="Wang J."/>
            <person name="Gasser R.B."/>
        </authorList>
    </citation>
    <scope>NUCLEOTIDE SEQUENCE [LARGE SCALE GENOMIC DNA]</scope>
</reference>
<organism evidence="2 3">
    <name type="scientific">Opisthorchis viverrini</name>
    <name type="common">Southeast Asian liver fluke</name>
    <dbReference type="NCBI Taxonomy" id="6198"/>
    <lineage>
        <taxon>Eukaryota</taxon>
        <taxon>Metazoa</taxon>
        <taxon>Spiralia</taxon>
        <taxon>Lophotrochozoa</taxon>
        <taxon>Platyhelminthes</taxon>
        <taxon>Trematoda</taxon>
        <taxon>Digenea</taxon>
        <taxon>Opisthorchiida</taxon>
        <taxon>Opisthorchiata</taxon>
        <taxon>Opisthorchiidae</taxon>
        <taxon>Opisthorchis</taxon>
    </lineage>
</organism>
<proteinExistence type="predicted"/>
<name>A0A074ZK93_OPIVI</name>